<evidence type="ECO:0000259" key="13">
    <source>
        <dbReference type="PROSITE" id="PS50198"/>
    </source>
</evidence>
<evidence type="ECO:0000256" key="12">
    <source>
        <dbReference type="SAM" id="Phobius"/>
    </source>
</evidence>
<dbReference type="InterPro" id="IPR052029">
    <property type="entry name" value="PpiD_chaperone"/>
</dbReference>
<dbReference type="OrthoDB" id="9812372at2"/>
<comment type="caution">
    <text evidence="14">The sequence shown here is derived from an EMBL/GenBank/DDBJ whole genome shotgun (WGS) entry which is preliminary data.</text>
</comment>
<dbReference type="InterPro" id="IPR027304">
    <property type="entry name" value="Trigger_fact/SurA_dom_sf"/>
</dbReference>
<dbReference type="PANTHER" id="PTHR47529">
    <property type="entry name" value="PEPTIDYL-PROLYL CIS-TRANS ISOMERASE D"/>
    <property type="match status" value="1"/>
</dbReference>
<dbReference type="Pfam" id="PF13624">
    <property type="entry name" value="SurA_N_3"/>
    <property type="match status" value="1"/>
</dbReference>
<keyword evidence="15" id="KW-1185">Reference proteome</keyword>
<evidence type="ECO:0000256" key="4">
    <source>
        <dbReference type="ARBA" id="ARBA00022692"/>
    </source>
</evidence>
<evidence type="ECO:0000256" key="10">
    <source>
        <dbReference type="ARBA" id="ARBA00042775"/>
    </source>
</evidence>
<comment type="subcellular location">
    <subcellularLocation>
        <location evidence="1">Cell inner membrane</location>
        <topology evidence="1">Single-pass type II membrane protein</topology>
        <orientation evidence="1">Periplasmic side</orientation>
    </subcellularLocation>
</comment>
<feature type="transmembrane region" description="Helical" evidence="12">
    <location>
        <begin position="12"/>
        <end position="34"/>
    </location>
</feature>
<dbReference type="PANTHER" id="PTHR47529:SF1">
    <property type="entry name" value="PERIPLASMIC CHAPERONE PPID"/>
    <property type="match status" value="1"/>
</dbReference>
<evidence type="ECO:0000256" key="5">
    <source>
        <dbReference type="ARBA" id="ARBA00022989"/>
    </source>
</evidence>
<dbReference type="EMBL" id="MWPV01000002">
    <property type="protein sequence ID" value="OUL58434.1"/>
    <property type="molecule type" value="Genomic_DNA"/>
</dbReference>
<name>A0A244CS59_PSEDV</name>
<sequence length="636" mass="70740">MLEKIREGSQGLTAKIILGLVILSFALAGIGSYLGQTNDQPVAVVNGQKISQTTFARAYENERSRLEQQFGEYFTQIASDPAYMARVREGVIDRLVQQELQSQLANELGLRVSDAAIKEEIRTLPYFNIGGQFSNDRYLQVIRQMNFQPDTFRNYLREEMTRSQLVSAVAASDFALPSEVVATTQLQGQLRDLDYVLLTAEQVSQDITITDEEISDYYTINQSQFLSQEQVSLEYVELKADSIPVVKEVTEEEITALYNENKAQYLEPERRRVAHILVDSSEDEAAAQEKAEALLARIKAGEEFAELAQTESDDVVSAEVGGDLDWIDRDMMDPAFEDAAFSLVAKNDVSEVVQSEFGFHIIKLTDLQVEQVKTLDDVRAELVARLEKEHKTEHFYELQTRLAELAFEVADSLVEAAEAVEMPVQTTPLFSQLNAPAPINNPSVLQTAFSVELLEDKVNSEVIELGNEHVIVMRVKEHKPAATKSLAEVTEQIKAVLVKQKASELNAARGEELFAKLQAGSSLQDVAQELALNVEQARDVKRNDYTLAPGMAKDVFQISHPSEGQPTVERITLVNGDVALVSLLAVKQAPTAELDPRAKENITVEQINRNYLVFVDALKQKAEVKAAATTVEAEQN</sequence>
<evidence type="ECO:0000256" key="2">
    <source>
        <dbReference type="ARBA" id="ARBA00022475"/>
    </source>
</evidence>
<keyword evidence="5 12" id="KW-1133">Transmembrane helix</keyword>
<dbReference type="InterPro" id="IPR000297">
    <property type="entry name" value="PPIase_PpiC"/>
</dbReference>
<evidence type="ECO:0000313" key="15">
    <source>
        <dbReference type="Proteomes" id="UP000194841"/>
    </source>
</evidence>
<evidence type="ECO:0000313" key="14">
    <source>
        <dbReference type="EMBL" id="OUL58434.1"/>
    </source>
</evidence>
<evidence type="ECO:0000256" key="1">
    <source>
        <dbReference type="ARBA" id="ARBA00004382"/>
    </source>
</evidence>
<protein>
    <recommendedName>
        <fullName evidence="9">Periplasmic chaperone PpiD</fullName>
    </recommendedName>
    <alternativeName>
        <fullName evidence="10">Periplasmic folding chaperone</fullName>
    </alternativeName>
</protein>
<dbReference type="GO" id="GO:0003755">
    <property type="term" value="F:peptidyl-prolyl cis-trans isomerase activity"/>
    <property type="evidence" value="ECO:0007669"/>
    <property type="project" value="UniProtKB-KW"/>
</dbReference>
<keyword evidence="6 12" id="KW-0472">Membrane</keyword>
<dbReference type="Proteomes" id="UP000194841">
    <property type="component" value="Unassembled WGS sequence"/>
</dbReference>
<evidence type="ECO:0000256" key="9">
    <source>
        <dbReference type="ARBA" id="ARBA00040743"/>
    </source>
</evidence>
<keyword evidence="4 12" id="KW-0812">Transmembrane</keyword>
<evidence type="ECO:0000256" key="7">
    <source>
        <dbReference type="ARBA" id="ARBA00023186"/>
    </source>
</evidence>
<organism evidence="14 15">
    <name type="scientific">Pseudoalteromonas ulvae</name>
    <dbReference type="NCBI Taxonomy" id="107327"/>
    <lineage>
        <taxon>Bacteria</taxon>
        <taxon>Pseudomonadati</taxon>
        <taxon>Pseudomonadota</taxon>
        <taxon>Gammaproteobacteria</taxon>
        <taxon>Alteromonadales</taxon>
        <taxon>Pseudoalteromonadaceae</taxon>
        <taxon>Pseudoalteromonas</taxon>
    </lineage>
</organism>
<dbReference type="SUPFAM" id="SSF54534">
    <property type="entry name" value="FKBP-like"/>
    <property type="match status" value="1"/>
</dbReference>
<dbReference type="InterPro" id="IPR046357">
    <property type="entry name" value="PPIase_dom_sf"/>
</dbReference>
<evidence type="ECO:0000256" key="11">
    <source>
        <dbReference type="PROSITE-ProRule" id="PRU00278"/>
    </source>
</evidence>
<comment type="similarity">
    <text evidence="8">Belongs to the PpiD chaperone family.</text>
</comment>
<dbReference type="SUPFAM" id="SSF109998">
    <property type="entry name" value="Triger factor/SurA peptide-binding domain-like"/>
    <property type="match status" value="1"/>
</dbReference>
<dbReference type="Gene3D" id="3.10.50.40">
    <property type="match status" value="1"/>
</dbReference>
<dbReference type="PROSITE" id="PS50198">
    <property type="entry name" value="PPIC_PPIASE_2"/>
    <property type="match status" value="1"/>
</dbReference>
<evidence type="ECO:0000256" key="6">
    <source>
        <dbReference type="ARBA" id="ARBA00023136"/>
    </source>
</evidence>
<gene>
    <name evidence="14" type="ORF">B1199_08870</name>
</gene>
<keyword evidence="2" id="KW-1003">Cell membrane</keyword>
<dbReference type="Gene3D" id="1.10.4030.10">
    <property type="entry name" value="Porin chaperone SurA, peptide-binding domain"/>
    <property type="match status" value="1"/>
</dbReference>
<accession>A0A244CS59</accession>
<keyword evidence="3" id="KW-0997">Cell inner membrane</keyword>
<reference evidence="14 15" key="1">
    <citation type="submission" date="2017-02" db="EMBL/GenBank/DDBJ databases">
        <title>Pseudoalteromonas ulvae TC14 Genome.</title>
        <authorList>
            <person name="Molmeret M."/>
        </authorList>
    </citation>
    <scope>NUCLEOTIDE SEQUENCE [LARGE SCALE GENOMIC DNA]</scope>
    <source>
        <strain evidence="14">TC14</strain>
    </source>
</reference>
<dbReference type="AlphaFoldDB" id="A0A244CS59"/>
<proteinExistence type="inferred from homology"/>
<keyword evidence="11" id="KW-0697">Rotamase</keyword>
<dbReference type="RefSeq" id="WP_086743737.1">
    <property type="nucleotide sequence ID" value="NZ_MWPV01000002.1"/>
</dbReference>
<evidence type="ECO:0000256" key="3">
    <source>
        <dbReference type="ARBA" id="ARBA00022519"/>
    </source>
</evidence>
<dbReference type="GO" id="GO:0005886">
    <property type="term" value="C:plasma membrane"/>
    <property type="evidence" value="ECO:0007669"/>
    <property type="project" value="UniProtKB-SubCell"/>
</dbReference>
<feature type="domain" description="PpiC" evidence="13">
    <location>
        <begin position="268"/>
        <end position="366"/>
    </location>
</feature>
<dbReference type="Pfam" id="PF13616">
    <property type="entry name" value="Rotamase_3"/>
    <property type="match status" value="1"/>
</dbReference>
<keyword evidence="7" id="KW-0143">Chaperone</keyword>
<evidence type="ECO:0000256" key="8">
    <source>
        <dbReference type="ARBA" id="ARBA00038408"/>
    </source>
</evidence>
<keyword evidence="11 14" id="KW-0413">Isomerase</keyword>